<accession>A0ABU5DMJ8</accession>
<dbReference type="InterPro" id="IPR002104">
    <property type="entry name" value="Integrase_catalytic"/>
</dbReference>
<dbReference type="Proteomes" id="UP001285263">
    <property type="component" value="Unassembled WGS sequence"/>
</dbReference>
<proteinExistence type="predicted"/>
<evidence type="ECO:0000313" key="5">
    <source>
        <dbReference type="EMBL" id="MDY0747533.1"/>
    </source>
</evidence>
<organism evidence="5 6">
    <name type="scientific">Roseateles agri</name>
    <dbReference type="NCBI Taxonomy" id="3098619"/>
    <lineage>
        <taxon>Bacteria</taxon>
        <taxon>Pseudomonadati</taxon>
        <taxon>Pseudomonadota</taxon>
        <taxon>Betaproteobacteria</taxon>
        <taxon>Burkholderiales</taxon>
        <taxon>Sphaerotilaceae</taxon>
        <taxon>Roseateles</taxon>
    </lineage>
</organism>
<evidence type="ECO:0000313" key="6">
    <source>
        <dbReference type="Proteomes" id="UP001285263"/>
    </source>
</evidence>
<keyword evidence="3" id="KW-0233">DNA recombination</keyword>
<dbReference type="EMBL" id="JAXCLA010000008">
    <property type="protein sequence ID" value="MDY0747533.1"/>
    <property type="molecule type" value="Genomic_DNA"/>
</dbReference>
<dbReference type="InterPro" id="IPR010998">
    <property type="entry name" value="Integrase_recombinase_N"/>
</dbReference>
<dbReference type="Gene3D" id="1.10.150.130">
    <property type="match status" value="1"/>
</dbReference>
<evidence type="ECO:0000256" key="2">
    <source>
        <dbReference type="ARBA" id="ARBA00023125"/>
    </source>
</evidence>
<dbReference type="PANTHER" id="PTHR30349">
    <property type="entry name" value="PHAGE INTEGRASE-RELATED"/>
    <property type="match status" value="1"/>
</dbReference>
<keyword evidence="6" id="KW-1185">Reference proteome</keyword>
<keyword evidence="2" id="KW-0238">DNA-binding</keyword>
<dbReference type="InterPro" id="IPR011010">
    <property type="entry name" value="DNA_brk_join_enz"/>
</dbReference>
<protein>
    <submittedName>
        <fullName evidence="5">Tyrosine-type recombinase/integrase</fullName>
    </submittedName>
</protein>
<feature type="domain" description="Tyr recombinase" evidence="4">
    <location>
        <begin position="171"/>
        <end position="370"/>
    </location>
</feature>
<dbReference type="InterPro" id="IPR013762">
    <property type="entry name" value="Integrase-like_cat_sf"/>
</dbReference>
<dbReference type="Pfam" id="PF00589">
    <property type="entry name" value="Phage_integrase"/>
    <property type="match status" value="1"/>
</dbReference>
<sequence>MASYEPRGNSIRVVVRLPGGGKKTATFDTQLEAEAWAKEVSRKLKEQAVTGLALIGQKNERKNNRRLFDIYLDAVAMQQDSKGPQSVLKALCEDPIADLMTAATTTHNINQWIARSLTRIRKKGGKPATSSTVNRELIVLSSAFTYAVKALRWIAVNPCHGANAVPTSRPRARPLLTPEEIKAVITTSGYERRPELDTHRARTGAAFLLALETGMRAGEILRLRPKDYFRSASYLHVAALERGGRKGSKGGKIVDASREVPLTGRAMELLDQLIATMPKNQKFEAKHALSMPPYIMGITDSQRNVAWREISELSGVEDLHFHDAKHEAATRLSRYIDVIALSHAIGTKSIKLLRDTYYNNDPTRIASLLPAQLSASTKELIPEKL</sequence>
<evidence type="ECO:0000256" key="1">
    <source>
        <dbReference type="ARBA" id="ARBA00022908"/>
    </source>
</evidence>
<keyword evidence="1" id="KW-0229">DNA integration</keyword>
<gene>
    <name evidence="5" type="ORF">SNE35_23725</name>
</gene>
<dbReference type="RefSeq" id="WP_320425497.1">
    <property type="nucleotide sequence ID" value="NZ_JAXCLA010000008.1"/>
</dbReference>
<reference evidence="5 6" key="1">
    <citation type="submission" date="2023-11" db="EMBL/GenBank/DDBJ databases">
        <title>Paucibacter sp. nov., isolated from fresh soil in Korea.</title>
        <authorList>
            <person name="Le N.T.T."/>
        </authorList>
    </citation>
    <scope>NUCLEOTIDE SEQUENCE [LARGE SCALE GENOMIC DNA]</scope>
    <source>
        <strain evidence="5 6">R3-3</strain>
    </source>
</reference>
<dbReference type="Gene3D" id="1.10.443.10">
    <property type="entry name" value="Intergrase catalytic core"/>
    <property type="match status" value="1"/>
</dbReference>
<dbReference type="PROSITE" id="PS51898">
    <property type="entry name" value="TYR_RECOMBINASE"/>
    <property type="match status" value="1"/>
</dbReference>
<dbReference type="SUPFAM" id="SSF56349">
    <property type="entry name" value="DNA breaking-rejoining enzymes"/>
    <property type="match status" value="1"/>
</dbReference>
<comment type="caution">
    <text evidence="5">The sequence shown here is derived from an EMBL/GenBank/DDBJ whole genome shotgun (WGS) entry which is preliminary data.</text>
</comment>
<evidence type="ECO:0000256" key="3">
    <source>
        <dbReference type="ARBA" id="ARBA00023172"/>
    </source>
</evidence>
<evidence type="ECO:0000259" key="4">
    <source>
        <dbReference type="PROSITE" id="PS51898"/>
    </source>
</evidence>
<dbReference type="InterPro" id="IPR050090">
    <property type="entry name" value="Tyrosine_recombinase_XerCD"/>
</dbReference>
<dbReference type="PANTHER" id="PTHR30349:SF94">
    <property type="entry name" value="INTEGRASE_RECOMBINASE HI_1414-RELATED"/>
    <property type="match status" value="1"/>
</dbReference>
<name>A0ABU5DMJ8_9BURK</name>